<comment type="PTM">
    <text evidence="7">Carboxylation is probably crucial for Mg(2+) binding and, consequently, for the gamma-phosphate positioning of ATP.</text>
</comment>
<evidence type="ECO:0000256" key="3">
    <source>
        <dbReference type="ARBA" id="ARBA00022960"/>
    </source>
</evidence>
<keyword evidence="7 12" id="KW-0436">Ligase</keyword>
<feature type="domain" description="Mur ligase central" evidence="11">
    <location>
        <begin position="117"/>
        <end position="319"/>
    </location>
</feature>
<keyword evidence="7" id="KW-0547">Nucleotide-binding</keyword>
<gene>
    <name evidence="7" type="primary">murE</name>
    <name evidence="12" type="ORF">ACFOX3_14965</name>
</gene>
<keyword evidence="4 7" id="KW-0573">Peptidoglycan synthesis</keyword>
<comment type="subcellular location">
    <subcellularLocation>
        <location evidence="7 8">Cytoplasm</location>
    </subcellularLocation>
</comment>
<dbReference type="InterPro" id="IPR000713">
    <property type="entry name" value="Mur_ligase_N"/>
</dbReference>
<feature type="binding site" evidence="7">
    <location>
        <begin position="414"/>
        <end position="417"/>
    </location>
    <ligand>
        <name>meso-2,6-diaminopimelate</name>
        <dbReference type="ChEBI" id="CHEBI:57791"/>
    </ligand>
</feature>
<dbReference type="Pfam" id="PF01225">
    <property type="entry name" value="Mur_ligase"/>
    <property type="match status" value="1"/>
</dbReference>
<keyword evidence="7" id="KW-0067">ATP-binding</keyword>
<dbReference type="SUPFAM" id="SSF53623">
    <property type="entry name" value="MurD-like peptide ligases, catalytic domain"/>
    <property type="match status" value="1"/>
</dbReference>
<dbReference type="SUPFAM" id="SSF53244">
    <property type="entry name" value="MurD-like peptide ligases, peptide-binding domain"/>
    <property type="match status" value="1"/>
</dbReference>
<comment type="caution">
    <text evidence="12">The sequence shown here is derived from an EMBL/GenBank/DDBJ whole genome shotgun (WGS) entry which is preliminary data.</text>
</comment>
<feature type="binding site" evidence="7">
    <location>
        <position position="35"/>
    </location>
    <ligand>
        <name>UDP-N-acetyl-alpha-D-muramoyl-L-alanyl-D-glutamate</name>
        <dbReference type="ChEBI" id="CHEBI:83900"/>
    </ligand>
</feature>
<dbReference type="EMBL" id="JBHSCX010000020">
    <property type="protein sequence ID" value="MFC4363614.1"/>
    <property type="molecule type" value="Genomic_DNA"/>
</dbReference>
<dbReference type="NCBIfam" id="NF001124">
    <property type="entry name" value="PRK00139.1-2"/>
    <property type="match status" value="1"/>
</dbReference>
<organism evidence="12 13">
    <name type="scientific">Simiduia curdlanivorans</name>
    <dbReference type="NCBI Taxonomy" id="1492769"/>
    <lineage>
        <taxon>Bacteria</taxon>
        <taxon>Pseudomonadati</taxon>
        <taxon>Pseudomonadota</taxon>
        <taxon>Gammaproteobacteria</taxon>
        <taxon>Cellvibrionales</taxon>
        <taxon>Cellvibrionaceae</taxon>
        <taxon>Simiduia</taxon>
    </lineage>
</organism>
<dbReference type="Proteomes" id="UP001595840">
    <property type="component" value="Unassembled WGS sequence"/>
</dbReference>
<dbReference type="GO" id="GO:0008765">
    <property type="term" value="F:UDP-N-acetylmuramoylalanyl-D-glutamate-2,6-diaminopimelate ligase activity"/>
    <property type="evidence" value="ECO:0007669"/>
    <property type="project" value="UniProtKB-EC"/>
</dbReference>
<comment type="pathway">
    <text evidence="7 8">Cell wall biogenesis; peptidoglycan biosynthesis.</text>
</comment>
<keyword evidence="5 7" id="KW-0131">Cell cycle</keyword>
<feature type="binding site" evidence="7">
    <location>
        <position position="390"/>
    </location>
    <ligand>
        <name>meso-2,6-diaminopimelate</name>
        <dbReference type="ChEBI" id="CHEBI:57791"/>
    </ligand>
</feature>
<dbReference type="NCBIfam" id="TIGR01085">
    <property type="entry name" value="murE"/>
    <property type="match status" value="1"/>
</dbReference>
<comment type="catalytic activity">
    <reaction evidence="7">
        <text>UDP-N-acetyl-alpha-D-muramoyl-L-alanyl-D-glutamate + meso-2,6-diaminopimelate + ATP = UDP-N-acetyl-alpha-D-muramoyl-L-alanyl-gamma-D-glutamyl-meso-2,6-diaminopimelate + ADP + phosphate + H(+)</text>
        <dbReference type="Rhea" id="RHEA:23676"/>
        <dbReference type="ChEBI" id="CHEBI:15378"/>
        <dbReference type="ChEBI" id="CHEBI:30616"/>
        <dbReference type="ChEBI" id="CHEBI:43474"/>
        <dbReference type="ChEBI" id="CHEBI:57791"/>
        <dbReference type="ChEBI" id="CHEBI:83900"/>
        <dbReference type="ChEBI" id="CHEBI:83905"/>
        <dbReference type="ChEBI" id="CHEBI:456216"/>
        <dbReference type="EC" id="6.3.2.13"/>
    </reaction>
</comment>
<dbReference type="HAMAP" id="MF_00208">
    <property type="entry name" value="MurE"/>
    <property type="match status" value="1"/>
</dbReference>
<feature type="domain" description="Mur ligase C-terminal" evidence="10">
    <location>
        <begin position="341"/>
        <end position="467"/>
    </location>
</feature>
<evidence type="ECO:0000313" key="13">
    <source>
        <dbReference type="Proteomes" id="UP001595840"/>
    </source>
</evidence>
<accession>A0ABV8V7Y9</accession>
<dbReference type="SUPFAM" id="SSF63418">
    <property type="entry name" value="MurE/MurF N-terminal domain"/>
    <property type="match status" value="1"/>
</dbReference>
<dbReference type="Pfam" id="PF08245">
    <property type="entry name" value="Mur_ligase_M"/>
    <property type="match status" value="1"/>
</dbReference>
<evidence type="ECO:0000256" key="1">
    <source>
        <dbReference type="ARBA" id="ARBA00005898"/>
    </source>
</evidence>
<proteinExistence type="inferred from homology"/>
<keyword evidence="6 7" id="KW-0961">Cell wall biogenesis/degradation</keyword>
<protein>
    <recommendedName>
        <fullName evidence="7">UDP-N-acetylmuramoyl-L-alanyl-D-glutamate--2,6-diaminopimelate ligase</fullName>
        <ecNumber evidence="7">6.3.2.13</ecNumber>
    </recommendedName>
    <alternativeName>
        <fullName evidence="7">Meso-A2pm-adding enzyme</fullName>
    </alternativeName>
    <alternativeName>
        <fullName evidence="7">Meso-diaminopimelate-adding enzyme</fullName>
    </alternativeName>
    <alternativeName>
        <fullName evidence="7">UDP-MurNAc-L-Ala-D-Glu:meso-diaminopimelate ligase</fullName>
    </alternativeName>
    <alternativeName>
        <fullName evidence="7">UDP-MurNAc-tripeptide synthetase</fullName>
    </alternativeName>
    <alternativeName>
        <fullName evidence="7">UDP-N-acetylmuramyl-tripeptide synthetase</fullName>
    </alternativeName>
</protein>
<dbReference type="Gene3D" id="3.40.1390.10">
    <property type="entry name" value="MurE/MurF, N-terminal domain"/>
    <property type="match status" value="1"/>
</dbReference>
<evidence type="ECO:0000256" key="4">
    <source>
        <dbReference type="ARBA" id="ARBA00022984"/>
    </source>
</evidence>
<dbReference type="InterPro" id="IPR004101">
    <property type="entry name" value="Mur_ligase_C"/>
</dbReference>
<dbReference type="InterPro" id="IPR036615">
    <property type="entry name" value="Mur_ligase_C_dom_sf"/>
</dbReference>
<feature type="binding site" evidence="7">
    <location>
        <position position="465"/>
    </location>
    <ligand>
        <name>meso-2,6-diaminopimelate</name>
        <dbReference type="ChEBI" id="CHEBI:57791"/>
    </ligand>
</feature>
<dbReference type="InterPro" id="IPR005761">
    <property type="entry name" value="UDP-N-AcMur-Glu-dNH2Pim_ligase"/>
</dbReference>
<evidence type="ECO:0000256" key="5">
    <source>
        <dbReference type="ARBA" id="ARBA00023306"/>
    </source>
</evidence>
<evidence type="ECO:0000259" key="9">
    <source>
        <dbReference type="Pfam" id="PF01225"/>
    </source>
</evidence>
<comment type="similarity">
    <text evidence="1 7">Belongs to the MurCDEF family. MurE subfamily.</text>
</comment>
<comment type="cofactor">
    <cofactor evidence="7">
        <name>Mg(2+)</name>
        <dbReference type="ChEBI" id="CHEBI:18420"/>
    </cofactor>
</comment>
<keyword evidence="3 7" id="KW-0133">Cell shape</keyword>
<feature type="binding site" evidence="7">
    <location>
        <position position="189"/>
    </location>
    <ligand>
        <name>UDP-N-acetyl-alpha-D-muramoyl-L-alanyl-D-glutamate</name>
        <dbReference type="ChEBI" id="CHEBI:83900"/>
    </ligand>
</feature>
<dbReference type="PANTHER" id="PTHR23135:SF4">
    <property type="entry name" value="UDP-N-ACETYLMURAMOYL-L-ALANYL-D-GLUTAMATE--2,6-DIAMINOPIMELATE LIGASE MURE HOMOLOG, CHLOROPLASTIC"/>
    <property type="match status" value="1"/>
</dbReference>
<evidence type="ECO:0000259" key="10">
    <source>
        <dbReference type="Pfam" id="PF02875"/>
    </source>
</evidence>
<dbReference type="Pfam" id="PF02875">
    <property type="entry name" value="Mur_ligase_C"/>
    <property type="match status" value="1"/>
</dbReference>
<evidence type="ECO:0000256" key="7">
    <source>
        <dbReference type="HAMAP-Rule" id="MF_00208"/>
    </source>
</evidence>
<feature type="binding site" evidence="7">
    <location>
        <position position="197"/>
    </location>
    <ligand>
        <name>UDP-N-acetyl-alpha-D-muramoyl-L-alanyl-D-glutamate</name>
        <dbReference type="ChEBI" id="CHEBI:83900"/>
    </ligand>
</feature>
<feature type="binding site" evidence="7">
    <location>
        <position position="469"/>
    </location>
    <ligand>
        <name>meso-2,6-diaminopimelate</name>
        <dbReference type="ChEBI" id="CHEBI:57791"/>
    </ligand>
</feature>
<evidence type="ECO:0000256" key="8">
    <source>
        <dbReference type="RuleBase" id="RU004135"/>
    </source>
</evidence>
<feature type="binding site" evidence="7">
    <location>
        <begin position="119"/>
        <end position="125"/>
    </location>
    <ligand>
        <name>ATP</name>
        <dbReference type="ChEBI" id="CHEBI:30616"/>
    </ligand>
</feature>
<evidence type="ECO:0000256" key="2">
    <source>
        <dbReference type="ARBA" id="ARBA00022618"/>
    </source>
</evidence>
<dbReference type="InterPro" id="IPR035911">
    <property type="entry name" value="MurE/MurF_N"/>
</dbReference>
<dbReference type="NCBIfam" id="NF001126">
    <property type="entry name" value="PRK00139.1-4"/>
    <property type="match status" value="1"/>
</dbReference>
<feature type="binding site" evidence="7">
    <location>
        <position position="195"/>
    </location>
    <ligand>
        <name>UDP-N-acetyl-alpha-D-muramoyl-L-alanyl-D-glutamate</name>
        <dbReference type="ChEBI" id="CHEBI:83900"/>
    </ligand>
</feature>
<feature type="domain" description="Mur ligase N-terminal catalytic" evidence="9">
    <location>
        <begin position="28"/>
        <end position="103"/>
    </location>
</feature>
<dbReference type="PANTHER" id="PTHR23135">
    <property type="entry name" value="MUR LIGASE FAMILY MEMBER"/>
    <property type="match status" value="1"/>
</dbReference>
<dbReference type="InterPro" id="IPR013221">
    <property type="entry name" value="Mur_ligase_cen"/>
</dbReference>
<keyword evidence="7" id="KW-0963">Cytoplasm</keyword>
<keyword evidence="7" id="KW-0460">Magnesium</keyword>
<dbReference type="Gene3D" id="3.90.190.20">
    <property type="entry name" value="Mur ligase, C-terminal domain"/>
    <property type="match status" value="1"/>
</dbReference>
<reference evidence="13" key="1">
    <citation type="journal article" date="2019" name="Int. J. Syst. Evol. Microbiol.">
        <title>The Global Catalogue of Microorganisms (GCM) 10K type strain sequencing project: providing services to taxonomists for standard genome sequencing and annotation.</title>
        <authorList>
            <consortium name="The Broad Institute Genomics Platform"/>
            <consortium name="The Broad Institute Genome Sequencing Center for Infectious Disease"/>
            <person name="Wu L."/>
            <person name="Ma J."/>
        </authorList>
    </citation>
    <scope>NUCLEOTIDE SEQUENCE [LARGE SCALE GENOMIC DNA]</scope>
    <source>
        <strain evidence="13">CECT 8570</strain>
    </source>
</reference>
<name>A0ABV8V7Y9_9GAMM</name>
<evidence type="ECO:0000313" key="12">
    <source>
        <dbReference type="EMBL" id="MFC4363614.1"/>
    </source>
</evidence>
<feature type="binding site" evidence="7">
    <location>
        <position position="33"/>
    </location>
    <ligand>
        <name>UDP-N-acetyl-alpha-D-muramoyl-L-alanyl-D-glutamate</name>
        <dbReference type="ChEBI" id="CHEBI:83900"/>
    </ligand>
</feature>
<feature type="binding site" evidence="7">
    <location>
        <begin position="162"/>
        <end position="163"/>
    </location>
    <ligand>
        <name>UDP-N-acetyl-alpha-D-muramoyl-L-alanyl-D-glutamate</name>
        <dbReference type="ChEBI" id="CHEBI:83900"/>
    </ligand>
</feature>
<dbReference type="RefSeq" id="WP_290261572.1">
    <property type="nucleotide sequence ID" value="NZ_JAUFQG010000004.1"/>
</dbReference>
<dbReference type="EC" id="6.3.2.13" evidence="7"/>
<keyword evidence="2 7" id="KW-0132">Cell division</keyword>
<comment type="caution">
    <text evidence="7">Lacks conserved residue(s) required for the propagation of feature annotation.</text>
</comment>
<evidence type="ECO:0000256" key="6">
    <source>
        <dbReference type="ARBA" id="ARBA00023316"/>
    </source>
</evidence>
<evidence type="ECO:0000259" key="11">
    <source>
        <dbReference type="Pfam" id="PF08245"/>
    </source>
</evidence>
<dbReference type="Gene3D" id="3.40.1190.10">
    <property type="entry name" value="Mur-like, catalytic domain"/>
    <property type="match status" value="1"/>
</dbReference>
<feature type="short sequence motif" description="Meso-diaminopimelate recognition motif" evidence="7">
    <location>
        <begin position="414"/>
        <end position="417"/>
    </location>
</feature>
<comment type="function">
    <text evidence="7">Catalyzes the addition of meso-diaminopimelic acid to the nucleotide precursor UDP-N-acetylmuramoyl-L-alanyl-D-glutamate (UMAG) in the biosynthesis of bacterial cell-wall peptidoglycan.</text>
</comment>
<sequence length="499" mass="53096">MGAFLQTLPLKLLLPEIQLPDAVAELVISSITLDSRMATAGSLFFAVQGSQANGQAFMAQAFTAGALVALTDAEAGVVTCEFDHGWIIAIPNLAANISEIAARFYGLPGQELKVIGVTGTNGKTTCTQLLGRLYHALGERVAVLGTLGYGAIGSSLTDTGMTTPDAVQTQRILRDLRQRHVRHLAMEVSSHALVQHRVTAVPMQTAVFTNLTRDHLDFHGDMESYGNAKLNLFRQLGIVRGVINLDDPFAVTIQNQITNIPLITYGIKSSGADVVATEVNYHDAGIQALISTPWGKGELRSHLLGEFNLSNLLAVVATACSEGFTLVEVLAAVATLEPVPGRMQRIDVKADVQVIVDYAHTPDALRAVLSAARLHCKGRLWSVFGCGGDRDSGKRAEMAKISAALADCSVVTSDNPRTEDPQAIIENILTGFNPGDTYSANPDRKSAIGQVIAEAKTSDLIVLAGKGHEDYQIIGTTKYPFSDIAIARAALVQRMGGGT</sequence>
<keyword evidence="13" id="KW-1185">Reference proteome</keyword>
<dbReference type="InterPro" id="IPR036565">
    <property type="entry name" value="Mur-like_cat_sf"/>
</dbReference>
<feature type="modified residue" description="N6-carboxylysine" evidence="7">
    <location>
        <position position="229"/>
    </location>
</feature>